<dbReference type="Proteomes" id="UP001186974">
    <property type="component" value="Unassembled WGS sequence"/>
</dbReference>
<gene>
    <name evidence="1" type="ORF">LTS18_012192</name>
</gene>
<name>A0ACC3CXP0_9PEZI</name>
<protein>
    <submittedName>
        <fullName evidence="1">Uncharacterized protein</fullName>
    </submittedName>
</protein>
<evidence type="ECO:0000313" key="1">
    <source>
        <dbReference type="EMBL" id="KAK3053038.1"/>
    </source>
</evidence>
<evidence type="ECO:0000313" key="2">
    <source>
        <dbReference type="Proteomes" id="UP001186974"/>
    </source>
</evidence>
<feature type="non-terminal residue" evidence="1">
    <location>
        <position position="1"/>
    </location>
</feature>
<keyword evidence="2" id="KW-1185">Reference proteome</keyword>
<feature type="non-terminal residue" evidence="1">
    <location>
        <position position="354"/>
    </location>
</feature>
<proteinExistence type="predicted"/>
<organism evidence="1 2">
    <name type="scientific">Coniosporium uncinatum</name>
    <dbReference type="NCBI Taxonomy" id="93489"/>
    <lineage>
        <taxon>Eukaryota</taxon>
        <taxon>Fungi</taxon>
        <taxon>Dikarya</taxon>
        <taxon>Ascomycota</taxon>
        <taxon>Pezizomycotina</taxon>
        <taxon>Dothideomycetes</taxon>
        <taxon>Dothideomycetes incertae sedis</taxon>
        <taxon>Coniosporium</taxon>
    </lineage>
</organism>
<sequence length="354" mass="38991">AQLASKSSTIESLELSLSNLQADLSAAQTTSNTQAAQIEALQGSIQKAESDARAAAQELADLKSNLDEASETAKKEGSERGEAETRTAQLQAELSAARRATDDAAKRAETLEKKVETLTTLHRESDARSQTRMRETEKTEREAKELRVRVTALGNENARLKEEVERRRKTLVEGDGDGVEELEDEERMRMQARIRGLEEEVFELKRGVWRDRRRELQPGLEEQGPYSDGPGGGFDDVDLSPMGPTRRASVAPLPGGKGSSFQDVINSGISAFTGKDRQSSGSRPGVQGNRKQSLGLLSEDGDMEFDEDAFRLAQEDAAKQRLERVKEVKRGLGQWKKYRVDIVDLRSGLGGAFE</sequence>
<accession>A0ACC3CXP0</accession>
<comment type="caution">
    <text evidence="1">The sequence shown here is derived from an EMBL/GenBank/DDBJ whole genome shotgun (WGS) entry which is preliminary data.</text>
</comment>
<reference evidence="1" key="1">
    <citation type="submission" date="2024-09" db="EMBL/GenBank/DDBJ databases">
        <title>Black Yeasts Isolated from many extreme environments.</title>
        <authorList>
            <person name="Coleine C."/>
            <person name="Stajich J.E."/>
            <person name="Selbmann L."/>
        </authorList>
    </citation>
    <scope>NUCLEOTIDE SEQUENCE</scope>
    <source>
        <strain evidence="1">CCFEE 5737</strain>
    </source>
</reference>
<dbReference type="EMBL" id="JAWDJW010009944">
    <property type="protein sequence ID" value="KAK3053038.1"/>
    <property type="molecule type" value="Genomic_DNA"/>
</dbReference>